<keyword evidence="3" id="KW-1185">Reference proteome</keyword>
<dbReference type="Proteomes" id="UP000625711">
    <property type="component" value="Unassembled WGS sequence"/>
</dbReference>
<evidence type="ECO:0000313" key="3">
    <source>
        <dbReference type="Proteomes" id="UP000625711"/>
    </source>
</evidence>
<feature type="region of interest" description="Disordered" evidence="1">
    <location>
        <begin position="1"/>
        <end position="23"/>
    </location>
</feature>
<organism evidence="2 3">
    <name type="scientific">Rhynchophorus ferrugineus</name>
    <name type="common">Red palm weevil</name>
    <name type="synonym">Curculio ferrugineus</name>
    <dbReference type="NCBI Taxonomy" id="354439"/>
    <lineage>
        <taxon>Eukaryota</taxon>
        <taxon>Metazoa</taxon>
        <taxon>Ecdysozoa</taxon>
        <taxon>Arthropoda</taxon>
        <taxon>Hexapoda</taxon>
        <taxon>Insecta</taxon>
        <taxon>Pterygota</taxon>
        <taxon>Neoptera</taxon>
        <taxon>Endopterygota</taxon>
        <taxon>Coleoptera</taxon>
        <taxon>Polyphaga</taxon>
        <taxon>Cucujiformia</taxon>
        <taxon>Curculionidae</taxon>
        <taxon>Dryophthorinae</taxon>
        <taxon>Rhynchophorus</taxon>
    </lineage>
</organism>
<proteinExistence type="predicted"/>
<dbReference type="EMBL" id="JAACXV010000086">
    <property type="protein sequence ID" value="KAF7283808.1"/>
    <property type="molecule type" value="Genomic_DNA"/>
</dbReference>
<feature type="region of interest" description="Disordered" evidence="1">
    <location>
        <begin position="62"/>
        <end position="93"/>
    </location>
</feature>
<comment type="caution">
    <text evidence="2">The sequence shown here is derived from an EMBL/GenBank/DDBJ whole genome shotgun (WGS) entry which is preliminary data.</text>
</comment>
<evidence type="ECO:0000256" key="1">
    <source>
        <dbReference type="SAM" id="MobiDB-lite"/>
    </source>
</evidence>
<reference evidence="2" key="1">
    <citation type="submission" date="2020-08" db="EMBL/GenBank/DDBJ databases">
        <title>Genome sequencing and assembly of the red palm weevil Rhynchophorus ferrugineus.</title>
        <authorList>
            <person name="Dias G.B."/>
            <person name="Bergman C.M."/>
            <person name="Manee M."/>
        </authorList>
    </citation>
    <scope>NUCLEOTIDE SEQUENCE</scope>
    <source>
        <strain evidence="2">AA-2017</strain>
        <tissue evidence="2">Whole larva</tissue>
    </source>
</reference>
<protein>
    <submittedName>
        <fullName evidence="2">Uncharacterized protein</fullName>
    </submittedName>
</protein>
<accession>A0A834ITX8</accession>
<gene>
    <name evidence="2" type="ORF">GWI33_022848</name>
</gene>
<name>A0A834ITX8_RHYFE</name>
<dbReference type="AlphaFoldDB" id="A0A834ITX8"/>
<evidence type="ECO:0000313" key="2">
    <source>
        <dbReference type="EMBL" id="KAF7283808.1"/>
    </source>
</evidence>
<sequence>MKANFNQSAGKKRHKRFKSTSVDDFPVITSRQAKKPAPIQASVSQLQSYADLCQVGRCRSIPKASKPKTSIPPPTDMWGTQDNSRLAAPPAAS</sequence>